<keyword evidence="2" id="KW-1185">Reference proteome</keyword>
<evidence type="ECO:0000313" key="2">
    <source>
        <dbReference type="Proteomes" id="UP001337305"/>
    </source>
</evidence>
<dbReference type="Pfam" id="PF13573">
    <property type="entry name" value="SprB"/>
    <property type="match status" value="7"/>
</dbReference>
<dbReference type="Pfam" id="PF13585">
    <property type="entry name" value="CHU_C"/>
    <property type="match status" value="1"/>
</dbReference>
<dbReference type="InterPro" id="IPR026341">
    <property type="entry name" value="T9SS_type_B"/>
</dbReference>
<proteinExistence type="predicted"/>
<accession>A0ABU7XZH5</accession>
<dbReference type="EMBL" id="JAODOP010000004">
    <property type="protein sequence ID" value="MEF3835781.1"/>
    <property type="molecule type" value="Genomic_DNA"/>
</dbReference>
<sequence length="2706" mass="279104">MNNKVTQTLIGKKYNVLLIIFLMLFGTQMALSQCDPNNAIVIPSNSTCPANGRITAVLPGGGPCVGQFAILTTPSGVDIPLNVNIFGVAQFNDLAPGDYNLRFINGSTTIQYQNNPITVTTSYQDMDISFSSTAPSCPNNANQSTPDGTLTVNVNSSTFNSFTYQVISPSSGTQTFGPTTDTSHTFNGMNGGEQVTLNVTDDICGVTQTETPTINANTTGISDVRIFTMRRDCTIDCNRYIPFIEYLVFSPEGANIVQLPGNATISINGGTPQNLTVNSFNGVSMVFTYPPGISGGANYTLRFNNGCSVLNISETAAPIDNNLLDFTVNGSLDPTTCAQTFTLQSQAEIVPPGSRATHTMFCTPSATVAIQEISSPGTFNTSFPLDATNRFSASLPRSGTYRLTVADACHTVVKTFNTPPNSSPLDQITINDSESVLEGTFAISVHNPVPIAAPITYTINPVPFVASKTINPTHPFTLGGTYTINFPVVVGNTGNITPSKQIGDIPPGDYTLTASYPCGAQRVIPFSTGTITEYTPQITPTAGCVGSGSIQFDMNETNAFFHFSETELWTNNGSGGLGTLVQGEIPPTGYSGIFNNISQGDYLLRFNNVSSPSILPNNADVFSVATSSSNNREFLAPVTIDSFEIVTGTTIGGFCDANNPSTGFVFSEVTSSSPTYPITFELFQTASPITPVQSFTINNASGGLTHLFENVAQGDYFVRISSLCGSVNLDTELVPPVFNPVITRVSNNVICFPGENIQLSINLPNNLFDITWVDDQGNNLGSGNLVTVFINSTTTYTANYIAKTTFCPGSQANSTSLEVSVTDVEGVESILDHIDVSCNGGNDGAFTIIPSGGAIPYSFSLDNVDFSNTTGIFTGLTAGSHTIYIRDTSGCEDTTSLIVTITEPDAITLANTPVVDPILCNGDTTTVTFIATGGTAPYVYTFNGETNATGVFNNVAAAIGLAYSITDANSCAAATGNVDVIQPDAITLANAPVVDPILCNGDTTTVTFTAAGSTAPYAYTFNGETNATGIFNNVAAGTGLAYSITDANSCAAATGNVDVIQPDAITLANTPVVDPILCNGDTTTVTFTATGGTAPYAYTFNGETNATGIFNNVAAGTGLAYSITDANSCAAATGTIEITQPDAITLASIPVVDPILCNGDTTTVTFTATGGTAPYAYTFNGETNATGIFNNVAAGTGLAYSFTDVNTCTAATGTIDIIQPDAITLANTPVVDPILCNGNTTTVTFTATGGTAPYAYTFNGETNATGIFNNVAAGTGLAYSFTDVNTCTAATGTIDVIQPDAIVLIANGEILAFNGATDGNVTGTVSGGTAPYTVILSGDASDTIIVATDGGAFDFSNLSAGNYVVTIQDANFSISNTGCEVIDNVQITQPDSIILIVNGETLACNGDTDGNVTGTITGGVAPYTVILSGDGSDTTTVATDGGTFDFSNLPAGNYIITVQDANFIPGGNDGQAIDNAQITQPDEIETIEAIADHVDVSCFGGNDGAFNVDASGGSGSFTYTTTINGNPVTNTDGEFSGLASGDYTVTVNDANVTGCLDPTPITVTITQPDAITLANTPVVNPILCNGDTTTVTFTATGGTAPYAYAFNGETNATGVFNNVAAGTGLAYSITDANSCAAATGNVDVIQPDAITLANAPVVDPILCNGDTTTVTFTATGGTAPYAYTFNGETNATGIFNNVAAGTGLAYSITDVNTCTAATGTIDIIQPDAITLASIPVVDPILCNGDTTTVTFTATGGMAPYAYTFNGETNATGLFNNVAAGTNLVYSITDANTCTAATGTVDVIQPDAITLANTPVVDPILCNGDTTTVTFTATGGTAPYSYTFNGETNDTGIFANVAAGTALPYSITDANNCAAVTGTLDITQPEVISLIGTPEVDPILCNGDTTTVTFTATGGTAPYSYTFNGETNDTGIFTGVSAGTGLPYSVTDANTCTPATGTVDVVQPDAITLTNAPVVDPILCNGDTTTVTFTATGGTAPYSYTFNGETNDTGIFTGVSAGTGLPYSVTDANTCTPATGTVDVVQPDAITLTNAPVVDPILCNGDTTTVTFTATGGTAPYSYIFNGETNDTGIFTGVSAGTGLPYSVTDANTCTPATGIVDVIQPDAITLTNAPVVDPILCNGDTTTVTFTATGGTAPYSYTFNGETNDTGIFANVAAGTALPYSITDANNCTAVTGTLDITEPEVISLIGTPEVDPILCNGDLTTVTFTATGGIAPYSYTFNGQTNDTGIFANVAAGTVLPYSITDANNCAAVTGTLDITQPEVISLIGTPEVDLILCNGDTTTVTFTATGGIAPYEYSFNGETNDTGVFTNVASGTGLAYSVTDANMCTPATGTLDITQPDAITLASTPEVDPILCNDDTTTVTFTATGGTAPYSYTFNGQVNDTGIFTNVLAGTGLTYSVTDVNNCAPAAGAIDITQPEVLGVIVDSMLNVDCDAGILGEIILRATGGTAPYIYSIDNGVTSQDSSIFSDLVPDVYNILVTDNNGCFIFTDDIVIELLEANPIVLDVVACEDDGIIDLDTFLTNQPTNGTWIFTSGPNDVILNGSVFDPSDLPLGDYIFTYTATTMIDCVSSTEVTINLHDRCIVFPCSSEDVIISKGVTPNGDQHNQFFAITGVENCDFIFNVKIFNRWGSLVFQSNNYQNNWSGESSKNSLGSANTLPSGTYYYIVNIQNSGIKPITGPIYLGTK</sequence>
<name>A0ABU7XZH5_9FLAO</name>
<gene>
    <name evidence="1" type="ORF">N1F79_21835</name>
</gene>
<dbReference type="Proteomes" id="UP001337305">
    <property type="component" value="Unassembled WGS sequence"/>
</dbReference>
<dbReference type="NCBIfam" id="TIGR04131">
    <property type="entry name" value="Bac_Flav_CTERM"/>
    <property type="match status" value="1"/>
</dbReference>
<reference evidence="1 2" key="1">
    <citation type="submission" date="2022-09" db="EMBL/GenBank/DDBJ databases">
        <title>Genome sequencing of Flavivirga sp. MEBiC05379.</title>
        <authorList>
            <person name="Oh H.-M."/>
            <person name="Kwon K.K."/>
            <person name="Park M.J."/>
            <person name="Yang S.-H."/>
        </authorList>
    </citation>
    <scope>NUCLEOTIDE SEQUENCE [LARGE SCALE GENOMIC DNA]</scope>
    <source>
        <strain evidence="1 2">MEBiC05379</strain>
    </source>
</reference>
<protein>
    <submittedName>
        <fullName evidence="1">Gliding motility-associated C-terminal domain-containing protein</fullName>
    </submittedName>
</protein>
<organism evidence="1 2">
    <name type="scientific">Flavivirga spongiicola</name>
    <dbReference type="NCBI Taxonomy" id="421621"/>
    <lineage>
        <taxon>Bacteria</taxon>
        <taxon>Pseudomonadati</taxon>
        <taxon>Bacteroidota</taxon>
        <taxon>Flavobacteriia</taxon>
        <taxon>Flavobacteriales</taxon>
        <taxon>Flavobacteriaceae</taxon>
        <taxon>Flavivirga</taxon>
    </lineage>
</organism>
<dbReference type="RefSeq" id="WP_303308060.1">
    <property type="nucleotide sequence ID" value="NZ_JAODOP010000004.1"/>
</dbReference>
<evidence type="ECO:0000313" key="1">
    <source>
        <dbReference type="EMBL" id="MEF3835781.1"/>
    </source>
</evidence>
<comment type="caution">
    <text evidence="1">The sequence shown here is derived from an EMBL/GenBank/DDBJ whole genome shotgun (WGS) entry which is preliminary data.</text>
</comment>
<dbReference type="InterPro" id="IPR025667">
    <property type="entry name" value="SprB_repeat"/>
</dbReference>